<proteinExistence type="predicted"/>
<keyword evidence="4" id="KW-1185">Reference proteome</keyword>
<dbReference type="Proteomes" id="UP001623232">
    <property type="component" value="Chromosome"/>
</dbReference>
<evidence type="ECO:0000313" key="4">
    <source>
        <dbReference type="Proteomes" id="UP001623232"/>
    </source>
</evidence>
<reference evidence="3 4" key="1">
    <citation type="submission" date="2023-04" db="EMBL/GenBank/DDBJ databases">
        <title>Complete genome sequence of Alisedimentitalea scapharcae.</title>
        <authorList>
            <person name="Rong J.-C."/>
            <person name="Yi M.-L."/>
            <person name="Zhao Q."/>
        </authorList>
    </citation>
    <scope>NUCLEOTIDE SEQUENCE [LARGE SCALE GENOMIC DNA]</scope>
    <source>
        <strain evidence="3 4">KCTC 42119</strain>
    </source>
</reference>
<dbReference type="PANTHER" id="PTHR33840">
    <property type="match status" value="1"/>
</dbReference>
<evidence type="ECO:0000256" key="1">
    <source>
        <dbReference type="SAM" id="MobiDB-lite"/>
    </source>
</evidence>
<dbReference type="InterPro" id="IPR018712">
    <property type="entry name" value="Tle1-like_cat"/>
</dbReference>
<dbReference type="PANTHER" id="PTHR33840:SF1">
    <property type="entry name" value="TLE1 PHOSPHOLIPASE DOMAIN-CONTAINING PROTEIN"/>
    <property type="match status" value="1"/>
</dbReference>
<evidence type="ECO:0000313" key="3">
    <source>
        <dbReference type="EMBL" id="WZK87153.1"/>
    </source>
</evidence>
<evidence type="ECO:0000259" key="2">
    <source>
        <dbReference type="Pfam" id="PF09994"/>
    </source>
</evidence>
<dbReference type="RefSeq" id="WP_406644384.1">
    <property type="nucleotide sequence ID" value="NZ_CP123584.1"/>
</dbReference>
<name>A0ABZ2XMP4_9RHOB</name>
<accession>A0ABZ2XMP4</accession>
<dbReference type="Pfam" id="PF09994">
    <property type="entry name" value="T6SS_Tle1-like_cat"/>
    <property type="match status" value="1"/>
</dbReference>
<protein>
    <submittedName>
        <fullName evidence="3">DUF2235 domain-containing protein</fullName>
    </submittedName>
</protein>
<dbReference type="EMBL" id="CP123584">
    <property type="protein sequence ID" value="WZK87153.1"/>
    <property type="molecule type" value="Genomic_DNA"/>
</dbReference>
<feature type="domain" description="T6SS Phospholipase effector Tle1-like catalytic" evidence="2">
    <location>
        <begin position="4"/>
        <end position="294"/>
    </location>
</feature>
<sequence length="434" mass="48976">MAPRKIIICFDGTGNEIGATDSNVLKLYTGVRDDSTQLKHYVPGVGTLEGPRLIDSALVRNLKALAGQAFGRGLENDVLEAYSFLARHYRDGTQTGFPEADQIYVFGFSRGAYASRVLLGFLHNFGLLAPERLHLVTEAFRAYRAVTESKRDADDAVTFARLRAYVRVLRPRPNVPIRAIGLFDTVASMIRFPNPIKTLADIGSVFELATHANVVHNPSVRIVLHALAVDEKRSMFRPLPWKPTDYYPNRFHHAAHKRKQYVEQRWFPGYHSDIGGSTGQNAEIGKLTLSWMLDALKQAEIQADHEDAVCDDVAAPEPSRHLRLNRKFREDHLVHALPKADTDANAPWHNPYALAPIHNSMAAGWLPLEYLILKTRERRHWPRRKCGPLWYLPMQEPRAIPADHTIDDSVYARQRGHPGYRPVNISPPSRGLTT</sequence>
<gene>
    <name evidence="3" type="ORF">QEZ52_10970</name>
</gene>
<feature type="region of interest" description="Disordered" evidence="1">
    <location>
        <begin position="413"/>
        <end position="434"/>
    </location>
</feature>
<organism evidence="3 4">
    <name type="scientific">Aliisedimentitalea scapharcae</name>
    <dbReference type="NCBI Taxonomy" id="1524259"/>
    <lineage>
        <taxon>Bacteria</taxon>
        <taxon>Pseudomonadati</taxon>
        <taxon>Pseudomonadota</taxon>
        <taxon>Alphaproteobacteria</taxon>
        <taxon>Rhodobacterales</taxon>
        <taxon>Roseobacteraceae</taxon>
        <taxon>Aliisedimentitalea</taxon>
    </lineage>
</organism>